<dbReference type="InterPro" id="IPR017853">
    <property type="entry name" value="GH"/>
</dbReference>
<dbReference type="InterPro" id="IPR051923">
    <property type="entry name" value="Glycosyl_Hydrolase_39"/>
</dbReference>
<comment type="caution">
    <text evidence="2">The sequence shown here is derived from an EMBL/GenBank/DDBJ whole genome shotgun (WGS) entry which is preliminary data.</text>
</comment>
<dbReference type="Gene3D" id="2.60.120.260">
    <property type="entry name" value="Galactose-binding domain-like"/>
    <property type="match status" value="1"/>
</dbReference>
<keyword evidence="3" id="KW-1185">Reference proteome</keyword>
<accession>A0ABX0DRC8</accession>
<reference evidence="2 3" key="1">
    <citation type="submission" date="2020-02" db="EMBL/GenBank/DDBJ databases">
        <title>Whole-genome analyses of novel actinobacteria.</title>
        <authorList>
            <person name="Sahin N."/>
            <person name="Tokatli A."/>
        </authorList>
    </citation>
    <scope>NUCLEOTIDE SEQUENCE [LARGE SCALE GENOMIC DNA]</scope>
    <source>
        <strain evidence="2 3">YC419</strain>
    </source>
</reference>
<evidence type="ECO:0000256" key="1">
    <source>
        <dbReference type="SAM" id="MobiDB-lite"/>
    </source>
</evidence>
<feature type="region of interest" description="Disordered" evidence="1">
    <location>
        <begin position="807"/>
        <end position="850"/>
    </location>
</feature>
<dbReference type="RefSeq" id="WP_165338353.1">
    <property type="nucleotide sequence ID" value="NZ_JAAKZX010000011.1"/>
</dbReference>
<evidence type="ECO:0000313" key="2">
    <source>
        <dbReference type="EMBL" id="NGO41716.1"/>
    </source>
</evidence>
<dbReference type="InterPro" id="IPR013783">
    <property type="entry name" value="Ig-like_fold"/>
</dbReference>
<dbReference type="PANTHER" id="PTHR12631:SF10">
    <property type="entry name" value="BETA-XYLOSIDASE-LIKE PROTEIN-RELATED"/>
    <property type="match status" value="1"/>
</dbReference>
<organism evidence="2 3">
    <name type="scientific">Streptomyces ureilyticus</name>
    <dbReference type="NCBI Taxonomy" id="1775131"/>
    <lineage>
        <taxon>Bacteria</taxon>
        <taxon>Bacillati</taxon>
        <taxon>Actinomycetota</taxon>
        <taxon>Actinomycetes</taxon>
        <taxon>Kitasatosporales</taxon>
        <taxon>Streptomycetaceae</taxon>
        <taxon>Streptomyces</taxon>
    </lineage>
</organism>
<dbReference type="Proteomes" id="UP001518140">
    <property type="component" value="Unassembled WGS sequence"/>
</dbReference>
<dbReference type="EMBL" id="JAAKZX010000011">
    <property type="protein sequence ID" value="NGO41716.1"/>
    <property type="molecule type" value="Genomic_DNA"/>
</dbReference>
<gene>
    <name evidence="2" type="ORF">G6048_05840</name>
</gene>
<sequence>MNRRTAVQALGLGSLGLGSLGLGSLGVGSLGVERGPKERKAAITVQGESAVRTNIPTARDRRASGGALLALATPQPPPGQGWYATYEVDVPAAGPYRLMAVATVPVEQPHIEEIGCYFKLAVGDGPLMPVARSQPYWYESVPAWGDLSELALGVVELERGRNTITFVVDEPTVLADSPGYRFLLDRFTLTPVARVAPLGVHLGDPARNLGTYRGDEPQLPQLTFVLEARTQRPRTLPFTVTDYFGNEVARGQVTIPAGQAQASIALPALRQLPPGHYRMTAPGITGCFARLPERRPVTGPANRFGVNTYVFSLVPPSRLDAFAAAMKDMGAGHVRDGMSWPAAEPRRGTYDTRLYDNVRRAFHRHGLATLDVLTTAPEWAMTEASLPLADDLRDAYRYAAHLAAASPDAIQLSNEPDVDTTSSTGDQHAAFVKAAALGIADARPSATVTVLPGIADAGSYFQILMLQNDVARYADAWGFHGYPDPKDQDEPEVPESAEAQRELRRLYGAARQPMWMTESGVMLNARPGKDLTPAQQAVQARYLVRATVLSLAAGTGKQFWFGAPPIHDEGVYFGLLSRDFQPWPAYSAHAALTSLLGEARFLERLSDSCYVFAAGSGRRVTVAWGPAAEAVSEVEIPVLSGVTAEVYDIMGRRVGAVGPEGRVKVSQDPVYVVQEGIREVLPEEDPDSRPATRNLSVAEHIVLSQRFDLANAAPNKADGDAEPPLGYRLSTTTRMTVDVYNFNATPQTIELTGRAFGGWTVRPTRPRDRITVPPKGRTSAEFTVVAGEEVRRGVDYPLVFAATVPTADGERSVPPSVSRIQRRSRRRGTPIPLAPSVDRLTPADGSTVDGPDVRVEARITDALSGVDAERVDVEVDGRYTPCHYDPATGRLTAALHLRPGRHEIWVRAYNRAHAPAQASVSVTVRE</sequence>
<name>A0ABX0DRC8_9ACTN</name>
<evidence type="ECO:0000313" key="3">
    <source>
        <dbReference type="Proteomes" id="UP001518140"/>
    </source>
</evidence>
<proteinExistence type="predicted"/>
<protein>
    <submittedName>
        <fullName evidence="2">Uncharacterized protein</fullName>
    </submittedName>
</protein>
<dbReference type="PANTHER" id="PTHR12631">
    <property type="entry name" value="ALPHA-L-IDURONIDASE"/>
    <property type="match status" value="1"/>
</dbReference>
<dbReference type="Gene3D" id="3.20.20.80">
    <property type="entry name" value="Glycosidases"/>
    <property type="match status" value="1"/>
</dbReference>
<dbReference type="SUPFAM" id="SSF51445">
    <property type="entry name" value="(Trans)glycosidases"/>
    <property type="match status" value="1"/>
</dbReference>
<dbReference type="Gene3D" id="2.60.40.10">
    <property type="entry name" value="Immunoglobulins"/>
    <property type="match status" value="1"/>
</dbReference>